<comment type="caution">
    <text evidence="7">The sequence shown here is derived from an EMBL/GenBank/DDBJ whole genome shotgun (WGS) entry which is preliminary data.</text>
</comment>
<evidence type="ECO:0000259" key="6">
    <source>
        <dbReference type="Pfam" id="PF01593"/>
    </source>
</evidence>
<dbReference type="GO" id="GO:0016117">
    <property type="term" value="P:carotenoid biosynthetic process"/>
    <property type="evidence" value="ECO:0007669"/>
    <property type="project" value="UniProtKB-KW"/>
</dbReference>
<protein>
    <submittedName>
        <fullName evidence="7">Phytoene desaturase</fullName>
    </submittedName>
</protein>
<dbReference type="GO" id="GO:0016491">
    <property type="term" value="F:oxidoreductase activity"/>
    <property type="evidence" value="ECO:0007669"/>
    <property type="project" value="UniProtKB-KW"/>
</dbReference>
<evidence type="ECO:0000313" key="8">
    <source>
        <dbReference type="Proteomes" id="UP000463470"/>
    </source>
</evidence>
<comment type="pathway">
    <text evidence="1 5">Carotenoid biosynthesis.</text>
</comment>
<keyword evidence="8" id="KW-1185">Reference proteome</keyword>
<name>A0A845L092_9FIRM</name>
<evidence type="ECO:0000256" key="1">
    <source>
        <dbReference type="ARBA" id="ARBA00004829"/>
    </source>
</evidence>
<proteinExistence type="inferred from homology"/>
<dbReference type="PANTHER" id="PTHR43734">
    <property type="entry name" value="PHYTOENE DESATURASE"/>
    <property type="match status" value="1"/>
</dbReference>
<evidence type="ECO:0000313" key="7">
    <source>
        <dbReference type="EMBL" id="MZP28134.1"/>
    </source>
</evidence>
<dbReference type="PANTHER" id="PTHR43734:SF1">
    <property type="entry name" value="PHYTOENE DESATURASE"/>
    <property type="match status" value="1"/>
</dbReference>
<dbReference type="Proteomes" id="UP000463470">
    <property type="component" value="Unassembled WGS sequence"/>
</dbReference>
<comment type="similarity">
    <text evidence="4">Belongs to the carotenoid/retinoid oxidoreductase family. CrtN subfamily.</text>
</comment>
<dbReference type="AlphaFoldDB" id="A0A845L092"/>
<keyword evidence="2 5" id="KW-0125">Carotenoid biosynthesis</keyword>
<dbReference type="SUPFAM" id="SSF51905">
    <property type="entry name" value="FAD/NAD(P)-binding domain"/>
    <property type="match status" value="1"/>
</dbReference>
<dbReference type="OrthoDB" id="9814556at2"/>
<accession>A0A845L092</accession>
<gene>
    <name evidence="7" type="primary">crtI</name>
    <name evidence="7" type="ORF">GTO91_00145</name>
</gene>
<keyword evidence="3 5" id="KW-0560">Oxidoreductase</keyword>
<evidence type="ECO:0000256" key="2">
    <source>
        <dbReference type="ARBA" id="ARBA00022746"/>
    </source>
</evidence>
<dbReference type="Pfam" id="PF01593">
    <property type="entry name" value="Amino_oxidase"/>
    <property type="match status" value="1"/>
</dbReference>
<evidence type="ECO:0000256" key="5">
    <source>
        <dbReference type="RuleBase" id="RU362075"/>
    </source>
</evidence>
<feature type="domain" description="Amine oxidase" evidence="6">
    <location>
        <begin position="34"/>
        <end position="512"/>
    </location>
</feature>
<sequence>MGNGFRENPAKDSLKESAKDVNGKKALVIGAGAGGLSAAVRLAYQGWDVTVLEKEAAPCGRLGAIEEAGYTIDIGPTIMMMDDVFREFFAEVGRNIEDYVELVRLNPLYRLNYQDGTVLALPSDMKALLDEIRRINPDDVDGYLRFLSQIHSRYMAARKKFIEKPLNKLEEFLTVDTLTGMVQLKTLNNMYADISRFIKDERLRIALTFQSIYLGISPFDAPSIYTIIAYVEHGVSGVWYPKGGMNAIGKALVRLLDEFGGNLRLNAAVQSILIEGGRACGVRLAGGEELYADVVISNVDFPTSMETLIAPEHRGKYTPKKLESMTNSCGALMFYLGVNRRYENLDVHNIYFTRDYKETLDQIFEEGILPDDPAIYLYAPTRIDPSVAPENKEVIYVLVPVPNLTSGVEWEKELPRYREKVMTKLEQADLPGLRGHIEFEKVYTPHTFQQRFNLYQGAAFGLAPTLLQSGYFRPHISSDEVENLYFVGASVHPGGGVPVVMTCGKLAADLILKDSGDQAVRWPKTAV</sequence>
<dbReference type="EMBL" id="WXEY01000001">
    <property type="protein sequence ID" value="MZP28134.1"/>
    <property type="molecule type" value="Genomic_DNA"/>
</dbReference>
<dbReference type="RefSeq" id="WP_161253042.1">
    <property type="nucleotide sequence ID" value="NZ_WXEY01000001.1"/>
</dbReference>
<organism evidence="7 8">
    <name type="scientific">Heliomicrobium undosum</name>
    <dbReference type="NCBI Taxonomy" id="121734"/>
    <lineage>
        <taxon>Bacteria</taxon>
        <taxon>Bacillati</taxon>
        <taxon>Bacillota</taxon>
        <taxon>Clostridia</taxon>
        <taxon>Eubacteriales</taxon>
        <taxon>Heliobacteriaceae</taxon>
        <taxon>Heliomicrobium</taxon>
    </lineage>
</organism>
<reference evidence="7 8" key="1">
    <citation type="submission" date="2020-01" db="EMBL/GenBank/DDBJ databases">
        <title>Whole-genome sequence of Heliobacterium undosum DSM 13378.</title>
        <authorList>
            <person name="Kyndt J.A."/>
            <person name="Meyer T.E."/>
        </authorList>
    </citation>
    <scope>NUCLEOTIDE SEQUENCE [LARGE SCALE GENOMIC DNA]</scope>
    <source>
        <strain evidence="7 8">DSM 13378</strain>
    </source>
</reference>
<dbReference type="InterPro" id="IPR002937">
    <property type="entry name" value="Amino_oxidase"/>
</dbReference>
<evidence type="ECO:0000256" key="3">
    <source>
        <dbReference type="ARBA" id="ARBA00023002"/>
    </source>
</evidence>
<dbReference type="NCBIfam" id="TIGR02734">
    <property type="entry name" value="crtI_fam"/>
    <property type="match status" value="1"/>
</dbReference>
<dbReference type="InterPro" id="IPR036188">
    <property type="entry name" value="FAD/NAD-bd_sf"/>
</dbReference>
<dbReference type="InterPro" id="IPR014105">
    <property type="entry name" value="Carotenoid/retinoid_OxRdtase"/>
</dbReference>
<evidence type="ECO:0000256" key="4">
    <source>
        <dbReference type="ARBA" id="ARBA00038322"/>
    </source>
</evidence>
<dbReference type="Gene3D" id="3.50.50.60">
    <property type="entry name" value="FAD/NAD(P)-binding domain"/>
    <property type="match status" value="2"/>
</dbReference>